<evidence type="ECO:0000313" key="1">
    <source>
        <dbReference type="EMBL" id="GAA0821995.1"/>
    </source>
</evidence>
<dbReference type="InterPro" id="IPR027417">
    <property type="entry name" value="P-loop_NTPase"/>
</dbReference>
<dbReference type="Gene3D" id="3.40.50.300">
    <property type="entry name" value="P-loop containing nucleotide triphosphate hydrolases"/>
    <property type="match status" value="1"/>
</dbReference>
<comment type="caution">
    <text evidence="1">The sequence shown here is derived from an EMBL/GenBank/DDBJ whole genome shotgun (WGS) entry which is preliminary data.</text>
</comment>
<evidence type="ECO:0008006" key="3">
    <source>
        <dbReference type="Google" id="ProtNLM"/>
    </source>
</evidence>
<accession>A0ABN1LA11</accession>
<gene>
    <name evidence="1" type="ORF">GCM10009111_29690</name>
</gene>
<proteinExistence type="predicted"/>
<evidence type="ECO:0000313" key="2">
    <source>
        <dbReference type="Proteomes" id="UP001500021"/>
    </source>
</evidence>
<reference evidence="1 2" key="1">
    <citation type="journal article" date="2019" name="Int. J. Syst. Evol. Microbiol.">
        <title>The Global Catalogue of Microorganisms (GCM) 10K type strain sequencing project: providing services to taxonomists for standard genome sequencing and annotation.</title>
        <authorList>
            <consortium name="The Broad Institute Genomics Platform"/>
            <consortium name="The Broad Institute Genome Sequencing Center for Infectious Disease"/>
            <person name="Wu L."/>
            <person name="Ma J."/>
        </authorList>
    </citation>
    <scope>NUCLEOTIDE SEQUENCE [LARGE SCALE GENOMIC DNA]</scope>
    <source>
        <strain evidence="1 2">JCM 15608</strain>
    </source>
</reference>
<dbReference type="EMBL" id="BAAAFA010000011">
    <property type="protein sequence ID" value="GAA0821995.1"/>
    <property type="molecule type" value="Genomic_DNA"/>
</dbReference>
<sequence length="157" mass="17446">MFSIYNNNFTATNVELAGVNTLNMSWLALKDVASHDELSTQYAQVCQQYTQAKKWILIINPNEASLEQLAKTHGIDTSKVLCVNLRNKDRTDQINRTIDLSVEQIKGVLCRGNCSAVILSNASFAPEEIAELTLCAQQGETQCVLLKNNAHNKPQVH</sequence>
<dbReference type="SUPFAM" id="SSF52540">
    <property type="entry name" value="P-loop containing nucleoside triphosphate hydrolases"/>
    <property type="match status" value="1"/>
</dbReference>
<keyword evidence="2" id="KW-1185">Reference proteome</keyword>
<dbReference type="Proteomes" id="UP001500021">
    <property type="component" value="Unassembled WGS sequence"/>
</dbReference>
<name>A0ABN1LA11_9GAMM</name>
<dbReference type="RefSeq" id="WP_343818481.1">
    <property type="nucleotide sequence ID" value="NZ_BAAAFA010000011.1"/>
</dbReference>
<protein>
    <recommendedName>
        <fullName evidence="3">Cell division inhibitor SulA</fullName>
    </recommendedName>
</protein>
<organism evidence="1 2">
    <name type="scientific">Colwellia asteriadis</name>
    <dbReference type="NCBI Taxonomy" id="517723"/>
    <lineage>
        <taxon>Bacteria</taxon>
        <taxon>Pseudomonadati</taxon>
        <taxon>Pseudomonadota</taxon>
        <taxon>Gammaproteobacteria</taxon>
        <taxon>Alteromonadales</taxon>
        <taxon>Colwelliaceae</taxon>
        <taxon>Colwellia</taxon>
    </lineage>
</organism>